<feature type="domain" description="AB hydrolase-1" evidence="2">
    <location>
        <begin position="113"/>
        <end position="186"/>
    </location>
</feature>
<sequence>MTHPEQPQRDRRTGASKLRSVPPQPPRGAPSYWLTGTEPVRGLMEFQNTLWSIPWLMSARHGDGHAVFVLPGLMASDGSTLVLRNYLDFLGYRVYGWHLGRNVGPTNAVVHELPAAVERIAQRSGGKVTLIGWSLGGIYARNLAQRRPSDVRQVITLGSPYRLNDPAQSRADRTFQRYSHLHATEGPVPNIELSAKPLTVPSTSIYSRLDGIVAWDRCIEPTGPFSENIRVRASHLGFGVDAYTLWAIANRLAQPADSWTPFKAPLPLRAFYPTPDEG</sequence>
<name>A0A2T0Z8T0_9ACTN</name>
<evidence type="ECO:0000256" key="1">
    <source>
        <dbReference type="SAM" id="MobiDB-lite"/>
    </source>
</evidence>
<keyword evidence="4" id="KW-1185">Reference proteome</keyword>
<dbReference type="InterPro" id="IPR029058">
    <property type="entry name" value="AB_hydrolase_fold"/>
</dbReference>
<keyword evidence="3" id="KW-0378">Hydrolase</keyword>
<evidence type="ECO:0000313" key="4">
    <source>
        <dbReference type="Proteomes" id="UP000237752"/>
    </source>
</evidence>
<dbReference type="Pfam" id="PF00561">
    <property type="entry name" value="Abhydrolase_1"/>
    <property type="match status" value="1"/>
</dbReference>
<dbReference type="EMBL" id="PVUE01000026">
    <property type="protein sequence ID" value="PRZ32731.1"/>
    <property type="molecule type" value="Genomic_DNA"/>
</dbReference>
<dbReference type="SUPFAM" id="SSF53474">
    <property type="entry name" value="alpha/beta-Hydrolases"/>
    <property type="match status" value="1"/>
</dbReference>
<reference evidence="3 4" key="1">
    <citation type="submission" date="2018-03" db="EMBL/GenBank/DDBJ databases">
        <title>Genomic Encyclopedia of Archaeal and Bacterial Type Strains, Phase II (KMG-II): from individual species to whole genera.</title>
        <authorList>
            <person name="Goeker M."/>
        </authorList>
    </citation>
    <scope>NUCLEOTIDE SEQUENCE [LARGE SCALE GENOMIC DNA]</scope>
    <source>
        <strain evidence="3 4">DSM 100065</strain>
    </source>
</reference>
<organism evidence="3 4">
    <name type="scientific">Antricoccus suffuscus</name>
    <dbReference type="NCBI Taxonomy" id="1629062"/>
    <lineage>
        <taxon>Bacteria</taxon>
        <taxon>Bacillati</taxon>
        <taxon>Actinomycetota</taxon>
        <taxon>Actinomycetes</taxon>
        <taxon>Geodermatophilales</taxon>
        <taxon>Antricoccaceae</taxon>
        <taxon>Antricoccus</taxon>
    </lineage>
</organism>
<dbReference type="InterPro" id="IPR000073">
    <property type="entry name" value="AB_hydrolase_1"/>
</dbReference>
<protein>
    <submittedName>
        <fullName evidence="3">Alpha/beta hydrolase family protein</fullName>
    </submittedName>
</protein>
<evidence type="ECO:0000259" key="2">
    <source>
        <dbReference type="Pfam" id="PF00561"/>
    </source>
</evidence>
<dbReference type="RefSeq" id="WP_106350928.1">
    <property type="nucleotide sequence ID" value="NZ_PVUE01000026.1"/>
</dbReference>
<proteinExistence type="predicted"/>
<feature type="compositionally biased region" description="Basic and acidic residues" evidence="1">
    <location>
        <begin position="1"/>
        <end position="13"/>
    </location>
</feature>
<accession>A0A2T0Z8T0</accession>
<dbReference type="Gene3D" id="3.40.50.1820">
    <property type="entry name" value="alpha/beta hydrolase"/>
    <property type="match status" value="1"/>
</dbReference>
<gene>
    <name evidence="3" type="ORF">CLV47_1264</name>
</gene>
<feature type="region of interest" description="Disordered" evidence="1">
    <location>
        <begin position="1"/>
        <end position="31"/>
    </location>
</feature>
<dbReference type="AlphaFoldDB" id="A0A2T0Z8T0"/>
<dbReference type="GO" id="GO:0016787">
    <property type="term" value="F:hydrolase activity"/>
    <property type="evidence" value="ECO:0007669"/>
    <property type="project" value="UniProtKB-KW"/>
</dbReference>
<comment type="caution">
    <text evidence="3">The sequence shown here is derived from an EMBL/GenBank/DDBJ whole genome shotgun (WGS) entry which is preliminary data.</text>
</comment>
<dbReference type="Proteomes" id="UP000237752">
    <property type="component" value="Unassembled WGS sequence"/>
</dbReference>
<evidence type="ECO:0000313" key="3">
    <source>
        <dbReference type="EMBL" id="PRZ32731.1"/>
    </source>
</evidence>